<dbReference type="Gene3D" id="3.40.1190.10">
    <property type="entry name" value="Mur-like, catalytic domain"/>
    <property type="match status" value="1"/>
</dbReference>
<dbReference type="InterPro" id="IPR013221">
    <property type="entry name" value="Mur_ligase_cen"/>
</dbReference>
<dbReference type="InterPro" id="IPR035911">
    <property type="entry name" value="MurE/MurF_N"/>
</dbReference>
<protein>
    <recommendedName>
        <fullName evidence="10 11">UDP-N-acetylmuramoyl-tripeptide--D-alanyl-D-alanine ligase</fullName>
        <ecNumber evidence="10 11">6.3.2.10</ecNumber>
    </recommendedName>
    <alternativeName>
        <fullName evidence="10">D-alanyl-D-alanine-adding enzyme</fullName>
    </alternativeName>
</protein>
<evidence type="ECO:0000256" key="2">
    <source>
        <dbReference type="ARBA" id="ARBA00022598"/>
    </source>
</evidence>
<evidence type="ECO:0000256" key="9">
    <source>
        <dbReference type="ARBA" id="ARBA00023316"/>
    </source>
</evidence>
<dbReference type="InterPro" id="IPR036615">
    <property type="entry name" value="Mur_ligase_C_dom_sf"/>
</dbReference>
<dbReference type="GO" id="GO:0051301">
    <property type="term" value="P:cell division"/>
    <property type="evidence" value="ECO:0007669"/>
    <property type="project" value="UniProtKB-KW"/>
</dbReference>
<dbReference type="GO" id="GO:0008766">
    <property type="term" value="F:UDP-N-acetylmuramoylalanyl-D-glutamyl-2,6-diaminopimelate-D-alanyl-D-alanine ligase activity"/>
    <property type="evidence" value="ECO:0007669"/>
    <property type="project" value="RHEA"/>
</dbReference>
<dbReference type="InterPro" id="IPR004101">
    <property type="entry name" value="Mur_ligase_C"/>
</dbReference>
<comment type="caution">
    <text evidence="15">The sequence shown here is derived from an EMBL/GenBank/DDBJ whole genome shotgun (WGS) entry which is preliminary data.</text>
</comment>
<gene>
    <name evidence="10" type="primary">murF</name>
    <name evidence="15" type="ORF">BST99_00190</name>
</gene>
<dbReference type="HAMAP" id="MF_02019">
    <property type="entry name" value="MurF"/>
    <property type="match status" value="1"/>
</dbReference>
<feature type="domain" description="Mur ligase N-terminal catalytic" evidence="12">
    <location>
        <begin position="16"/>
        <end position="90"/>
    </location>
</feature>
<sequence>MKIDQLYAHFLQCSDVCTDTRKLSENCLFIALKGPNFNGNRFAGYALKEGAAFAVVDEWGLASEGLTEEEKKRLLLVDDGLSFLQELGTHHRRQLGTPLVALTGSNGKTTTKELIAAVLSQSKVTLATAGNLNNHIGVPLTLLRLTKETEIGVIEMGANHQKEIAFLCSLAEPDYGYITNFGKAHLEGFGGVEGVIKGKSEMYDYLLSQDKTVFLNADDPIQGEKLEGYVKKVGYSRTDERYFNIKLLKESPALELEVEGIQIQTQLSGVYNFTNCAAAITIGKYFGVPLKSIQRALESYVPQNMRTQWVEKSGHCILLDAYNANPTSMAAALGLFGQVDASSKYVVLGDMFELGEAAQAEHQAIADQLTSMELDGAFLVGKNFAGVSSDFPQFKSYEDFAQFVKQNPFSPTHLLIKGSRGMALERILDLL</sequence>
<keyword evidence="4 10" id="KW-0547">Nucleotide-binding</keyword>
<dbReference type="Proteomes" id="UP000239366">
    <property type="component" value="Unassembled WGS sequence"/>
</dbReference>
<dbReference type="InterPro" id="IPR000713">
    <property type="entry name" value="Mur_ligase_N"/>
</dbReference>
<comment type="catalytic activity">
    <reaction evidence="10 11">
        <text>D-alanyl-D-alanine + UDP-N-acetyl-alpha-D-muramoyl-L-alanyl-gamma-D-glutamyl-meso-2,6-diaminopimelate + ATP = UDP-N-acetyl-alpha-D-muramoyl-L-alanyl-gamma-D-glutamyl-meso-2,6-diaminopimeloyl-D-alanyl-D-alanine + ADP + phosphate + H(+)</text>
        <dbReference type="Rhea" id="RHEA:28374"/>
        <dbReference type="ChEBI" id="CHEBI:15378"/>
        <dbReference type="ChEBI" id="CHEBI:30616"/>
        <dbReference type="ChEBI" id="CHEBI:43474"/>
        <dbReference type="ChEBI" id="CHEBI:57822"/>
        <dbReference type="ChEBI" id="CHEBI:61386"/>
        <dbReference type="ChEBI" id="CHEBI:83905"/>
        <dbReference type="ChEBI" id="CHEBI:456216"/>
        <dbReference type="EC" id="6.3.2.10"/>
    </reaction>
</comment>
<dbReference type="AlphaFoldDB" id="A0A2S7T4A3"/>
<reference evidence="16" key="1">
    <citation type="submission" date="2016-11" db="EMBL/GenBank/DDBJ databases">
        <title>Trade-off between light-utilization and light-protection in marine flavobacteria.</title>
        <authorList>
            <person name="Kumagai Y."/>
            <person name="Yoshizawa S."/>
            <person name="Kogure K."/>
        </authorList>
    </citation>
    <scope>NUCLEOTIDE SEQUENCE [LARGE SCALE GENOMIC DNA]</scope>
    <source>
        <strain evidence="16">SG-18</strain>
    </source>
</reference>
<dbReference type="GO" id="GO:0047480">
    <property type="term" value="F:UDP-N-acetylmuramoyl-tripeptide-D-alanyl-D-alanine ligase activity"/>
    <property type="evidence" value="ECO:0007669"/>
    <property type="project" value="UniProtKB-UniRule"/>
</dbReference>
<evidence type="ECO:0000256" key="8">
    <source>
        <dbReference type="ARBA" id="ARBA00023306"/>
    </source>
</evidence>
<dbReference type="GO" id="GO:0071555">
    <property type="term" value="P:cell wall organization"/>
    <property type="evidence" value="ECO:0007669"/>
    <property type="project" value="UniProtKB-KW"/>
</dbReference>
<dbReference type="SUPFAM" id="SSF63418">
    <property type="entry name" value="MurE/MurF N-terminal domain"/>
    <property type="match status" value="1"/>
</dbReference>
<keyword evidence="9 10" id="KW-0961">Cell wall biogenesis/degradation</keyword>
<comment type="subcellular location">
    <subcellularLocation>
        <location evidence="10 11">Cytoplasm</location>
    </subcellularLocation>
</comment>
<evidence type="ECO:0000256" key="7">
    <source>
        <dbReference type="ARBA" id="ARBA00022984"/>
    </source>
</evidence>
<keyword evidence="2 10" id="KW-0436">Ligase</keyword>
<evidence type="ECO:0000256" key="1">
    <source>
        <dbReference type="ARBA" id="ARBA00022490"/>
    </source>
</evidence>
<dbReference type="InterPro" id="IPR036565">
    <property type="entry name" value="Mur-like_cat_sf"/>
</dbReference>
<dbReference type="GO" id="GO:0005737">
    <property type="term" value="C:cytoplasm"/>
    <property type="evidence" value="ECO:0007669"/>
    <property type="project" value="UniProtKB-SubCell"/>
</dbReference>
<comment type="function">
    <text evidence="10 11">Involved in cell wall formation. Catalyzes the final step in the synthesis of UDP-N-acetylmuramoyl-pentapeptide, the precursor of murein.</text>
</comment>
<evidence type="ECO:0000313" key="16">
    <source>
        <dbReference type="Proteomes" id="UP000239366"/>
    </source>
</evidence>
<organism evidence="15 16">
    <name type="scientific">Aureicoccus marinus</name>
    <dbReference type="NCBI Taxonomy" id="754435"/>
    <lineage>
        <taxon>Bacteria</taxon>
        <taxon>Pseudomonadati</taxon>
        <taxon>Bacteroidota</taxon>
        <taxon>Flavobacteriia</taxon>
        <taxon>Flavobacteriales</taxon>
        <taxon>Flavobacteriaceae</taxon>
        <taxon>Aureicoccus</taxon>
    </lineage>
</organism>
<evidence type="ECO:0000256" key="10">
    <source>
        <dbReference type="HAMAP-Rule" id="MF_02019"/>
    </source>
</evidence>
<keyword evidence="5 10" id="KW-0067">ATP-binding</keyword>
<dbReference type="OrthoDB" id="9801978at2"/>
<name>A0A2S7T4A3_9FLAO</name>
<dbReference type="Pfam" id="PF02875">
    <property type="entry name" value="Mur_ligase_C"/>
    <property type="match status" value="1"/>
</dbReference>
<dbReference type="Pfam" id="PF01225">
    <property type="entry name" value="Mur_ligase"/>
    <property type="match status" value="1"/>
</dbReference>
<proteinExistence type="inferred from homology"/>
<dbReference type="GO" id="GO:0005524">
    <property type="term" value="F:ATP binding"/>
    <property type="evidence" value="ECO:0007669"/>
    <property type="project" value="UniProtKB-UniRule"/>
</dbReference>
<keyword evidence="3 10" id="KW-0132">Cell division</keyword>
<dbReference type="InterPro" id="IPR051046">
    <property type="entry name" value="MurCDEF_CellWall_CoF430Synth"/>
</dbReference>
<evidence type="ECO:0000256" key="11">
    <source>
        <dbReference type="RuleBase" id="RU004136"/>
    </source>
</evidence>
<dbReference type="NCBIfam" id="TIGR01143">
    <property type="entry name" value="murF"/>
    <property type="match status" value="1"/>
</dbReference>
<dbReference type="UniPathway" id="UPA00219"/>
<keyword evidence="7 10" id="KW-0573">Peptidoglycan synthesis</keyword>
<dbReference type="SUPFAM" id="SSF53244">
    <property type="entry name" value="MurD-like peptide ligases, peptide-binding domain"/>
    <property type="match status" value="1"/>
</dbReference>
<dbReference type="EC" id="6.3.2.10" evidence="10 11"/>
<dbReference type="GO" id="GO:0008360">
    <property type="term" value="P:regulation of cell shape"/>
    <property type="evidence" value="ECO:0007669"/>
    <property type="project" value="UniProtKB-KW"/>
</dbReference>
<keyword evidence="16" id="KW-1185">Reference proteome</keyword>
<dbReference type="PANTHER" id="PTHR43024:SF1">
    <property type="entry name" value="UDP-N-ACETYLMURAMOYL-TRIPEPTIDE--D-ALANYL-D-ALANINE LIGASE"/>
    <property type="match status" value="1"/>
</dbReference>
<evidence type="ECO:0000313" key="15">
    <source>
        <dbReference type="EMBL" id="PQJ14377.1"/>
    </source>
</evidence>
<keyword evidence="6 10" id="KW-0133">Cell shape</keyword>
<evidence type="ECO:0000256" key="5">
    <source>
        <dbReference type="ARBA" id="ARBA00022840"/>
    </source>
</evidence>
<keyword evidence="1 10" id="KW-0963">Cytoplasm</keyword>
<comment type="similarity">
    <text evidence="10">Belongs to the MurCDEF family. MurF subfamily.</text>
</comment>
<comment type="pathway">
    <text evidence="10 11">Cell wall biogenesis; peptidoglycan biosynthesis.</text>
</comment>
<dbReference type="GO" id="GO:0009252">
    <property type="term" value="P:peptidoglycan biosynthetic process"/>
    <property type="evidence" value="ECO:0007669"/>
    <property type="project" value="UniProtKB-UniRule"/>
</dbReference>
<evidence type="ECO:0000259" key="12">
    <source>
        <dbReference type="Pfam" id="PF01225"/>
    </source>
</evidence>
<dbReference type="SUPFAM" id="SSF53623">
    <property type="entry name" value="MurD-like peptide ligases, catalytic domain"/>
    <property type="match status" value="1"/>
</dbReference>
<evidence type="ECO:0000259" key="14">
    <source>
        <dbReference type="Pfam" id="PF08245"/>
    </source>
</evidence>
<feature type="domain" description="Mur ligase central" evidence="14">
    <location>
        <begin position="103"/>
        <end position="282"/>
    </location>
</feature>
<dbReference type="Gene3D" id="3.90.190.20">
    <property type="entry name" value="Mur ligase, C-terminal domain"/>
    <property type="match status" value="1"/>
</dbReference>
<dbReference type="EMBL" id="MQVX01000001">
    <property type="protein sequence ID" value="PQJ14377.1"/>
    <property type="molecule type" value="Genomic_DNA"/>
</dbReference>
<accession>A0A2S7T4A3</accession>
<dbReference type="Pfam" id="PF08245">
    <property type="entry name" value="Mur_ligase_M"/>
    <property type="match status" value="1"/>
</dbReference>
<evidence type="ECO:0000256" key="4">
    <source>
        <dbReference type="ARBA" id="ARBA00022741"/>
    </source>
</evidence>
<dbReference type="PANTHER" id="PTHR43024">
    <property type="entry name" value="UDP-N-ACETYLMURAMOYL-TRIPEPTIDE--D-ALANYL-D-ALANINE LIGASE"/>
    <property type="match status" value="1"/>
</dbReference>
<evidence type="ECO:0000256" key="3">
    <source>
        <dbReference type="ARBA" id="ARBA00022618"/>
    </source>
</evidence>
<evidence type="ECO:0000256" key="6">
    <source>
        <dbReference type="ARBA" id="ARBA00022960"/>
    </source>
</evidence>
<evidence type="ECO:0000259" key="13">
    <source>
        <dbReference type="Pfam" id="PF02875"/>
    </source>
</evidence>
<dbReference type="InterPro" id="IPR005863">
    <property type="entry name" value="UDP-N-AcMur_synth"/>
</dbReference>
<keyword evidence="8 10" id="KW-0131">Cell cycle</keyword>
<dbReference type="RefSeq" id="WP_105000005.1">
    <property type="nucleotide sequence ID" value="NZ_MQVX01000001.1"/>
</dbReference>
<dbReference type="Gene3D" id="3.40.1390.10">
    <property type="entry name" value="MurE/MurF, N-terminal domain"/>
    <property type="match status" value="1"/>
</dbReference>
<feature type="binding site" evidence="10">
    <location>
        <begin position="104"/>
        <end position="110"/>
    </location>
    <ligand>
        <name>ATP</name>
        <dbReference type="ChEBI" id="CHEBI:30616"/>
    </ligand>
</feature>
<feature type="domain" description="Mur ligase C-terminal" evidence="13">
    <location>
        <begin position="305"/>
        <end position="387"/>
    </location>
</feature>